<protein>
    <recommendedName>
        <fullName evidence="5">DUF948 domain-containing protein</fullName>
    </recommendedName>
</protein>
<dbReference type="OrthoDB" id="121942at2"/>
<feature type="region of interest" description="Disordered" evidence="1">
    <location>
        <begin position="154"/>
        <end position="187"/>
    </location>
</feature>
<accession>A0A2Z5FU34</accession>
<dbReference type="KEGG" id="abas:ACPOL_1018"/>
<dbReference type="Proteomes" id="UP000253606">
    <property type="component" value="Chromosome"/>
</dbReference>
<sequence>MSPEIPPYVYLLFTAATAIGVLMQAGILLGLFLAFRKLQVKLEVILNHVTENALPMIASSKVTLEDLAPKIKAISNNLVVISETVKNESQTIKVSVDDVLEKTRAQTARVDEMVSGTLDGITHASAAIQHGISVPLRQLNGLLTGFKAGLDVLRSKSGDPRPAETSRYSDAASKYSGSKASPVAEVD</sequence>
<dbReference type="AlphaFoldDB" id="A0A2Z5FU34"/>
<evidence type="ECO:0000256" key="2">
    <source>
        <dbReference type="SAM" id="Phobius"/>
    </source>
</evidence>
<evidence type="ECO:0000313" key="3">
    <source>
        <dbReference type="EMBL" id="AXC10369.1"/>
    </source>
</evidence>
<keyword evidence="2" id="KW-0812">Transmembrane</keyword>
<dbReference type="EMBL" id="CP030840">
    <property type="protein sequence ID" value="AXC10369.1"/>
    <property type="molecule type" value="Genomic_DNA"/>
</dbReference>
<reference evidence="3 4" key="1">
    <citation type="journal article" date="2018" name="Front. Microbiol.">
        <title>Hydrolytic Capabilities as a Key to Environmental Success: Chitinolytic and Cellulolytic Acidobacteria From Acidic Sub-arctic Soils and Boreal Peatlands.</title>
        <authorList>
            <person name="Belova S.E."/>
            <person name="Ravin N.V."/>
            <person name="Pankratov T.A."/>
            <person name="Rakitin A.L."/>
            <person name="Ivanova A.A."/>
            <person name="Beletsky A.V."/>
            <person name="Mardanov A.V."/>
            <person name="Sinninghe Damste J.S."/>
            <person name="Dedysh S.N."/>
        </authorList>
    </citation>
    <scope>NUCLEOTIDE SEQUENCE [LARGE SCALE GENOMIC DNA]</scope>
    <source>
        <strain evidence="3 4">SBC82</strain>
    </source>
</reference>
<proteinExistence type="predicted"/>
<dbReference type="RefSeq" id="WP_114206019.1">
    <property type="nucleotide sequence ID" value="NZ_CP030840.1"/>
</dbReference>
<organism evidence="3 4">
    <name type="scientific">Acidisarcina polymorpha</name>
    <dbReference type="NCBI Taxonomy" id="2211140"/>
    <lineage>
        <taxon>Bacteria</taxon>
        <taxon>Pseudomonadati</taxon>
        <taxon>Acidobacteriota</taxon>
        <taxon>Terriglobia</taxon>
        <taxon>Terriglobales</taxon>
        <taxon>Acidobacteriaceae</taxon>
        <taxon>Acidisarcina</taxon>
    </lineage>
</organism>
<keyword evidence="2" id="KW-0472">Membrane</keyword>
<gene>
    <name evidence="3" type="ORF">ACPOL_1018</name>
</gene>
<keyword evidence="4" id="KW-1185">Reference proteome</keyword>
<feature type="compositionally biased region" description="Basic and acidic residues" evidence="1">
    <location>
        <begin position="154"/>
        <end position="164"/>
    </location>
</feature>
<feature type="transmembrane region" description="Helical" evidence="2">
    <location>
        <begin position="12"/>
        <end position="35"/>
    </location>
</feature>
<keyword evidence="2" id="KW-1133">Transmembrane helix</keyword>
<evidence type="ECO:0000256" key="1">
    <source>
        <dbReference type="SAM" id="MobiDB-lite"/>
    </source>
</evidence>
<evidence type="ECO:0008006" key="5">
    <source>
        <dbReference type="Google" id="ProtNLM"/>
    </source>
</evidence>
<name>A0A2Z5FU34_9BACT</name>
<evidence type="ECO:0000313" key="4">
    <source>
        <dbReference type="Proteomes" id="UP000253606"/>
    </source>
</evidence>